<feature type="compositionally biased region" description="Low complexity" evidence="1">
    <location>
        <begin position="10"/>
        <end position="21"/>
    </location>
</feature>
<feature type="compositionally biased region" description="Polar residues" evidence="1">
    <location>
        <begin position="30"/>
        <end position="40"/>
    </location>
</feature>
<feature type="compositionally biased region" description="Basic and acidic residues" evidence="1">
    <location>
        <begin position="77"/>
        <end position="89"/>
    </location>
</feature>
<feature type="compositionally biased region" description="Basic and acidic residues" evidence="1">
    <location>
        <begin position="170"/>
        <end position="204"/>
    </location>
</feature>
<sequence length="214" mass="24518">MAWSVAANIRQRGSGSRSGNASRERKQESDQQNMTYQQRMGATPAGYQQQKVSPQRQQSGQHSSGQHGGGQHAKPSAGREESRERERVRRGGSPPTQPKDEAHGRVRKVSKGSPVRMKRPSPAGTEHAQMSRSLPHEYMRHFPQDAMRRQEEHAQSSRRSPTEHRRRYRQAPDTERDPQRLKTRTSPEKHSSRQTQGHDGDRDRRQRKSYNTSV</sequence>
<feature type="compositionally biased region" description="Low complexity" evidence="1">
    <location>
        <begin position="48"/>
        <end position="65"/>
    </location>
</feature>
<feature type="region of interest" description="Disordered" evidence="1">
    <location>
        <begin position="1"/>
        <end position="214"/>
    </location>
</feature>
<reference evidence="2" key="1">
    <citation type="journal article" date="2020" name="Nat. Ecol. Evol.">
        <title>Deeply conserved synteny resolves early events in vertebrate evolution.</title>
        <authorList>
            <person name="Simakov O."/>
            <person name="Marletaz F."/>
            <person name="Yue J.X."/>
            <person name="O'Connell B."/>
            <person name="Jenkins J."/>
            <person name="Brandt A."/>
            <person name="Calef R."/>
            <person name="Tung C.H."/>
            <person name="Huang T.K."/>
            <person name="Schmutz J."/>
            <person name="Satoh N."/>
            <person name="Yu J.K."/>
            <person name="Putnam N.H."/>
            <person name="Green R.E."/>
            <person name="Rokhsar D.S."/>
        </authorList>
    </citation>
    <scope>NUCLEOTIDE SEQUENCE [LARGE SCALE GENOMIC DNA]</scope>
    <source>
        <strain evidence="2">S238N-H82</strain>
    </source>
</reference>
<organism evidence="2 3">
    <name type="scientific">Branchiostoma floridae</name>
    <name type="common">Florida lancelet</name>
    <name type="synonym">Amphioxus</name>
    <dbReference type="NCBI Taxonomy" id="7739"/>
    <lineage>
        <taxon>Eukaryota</taxon>
        <taxon>Metazoa</taxon>
        <taxon>Chordata</taxon>
        <taxon>Cephalochordata</taxon>
        <taxon>Leptocardii</taxon>
        <taxon>Amphioxiformes</taxon>
        <taxon>Branchiostomatidae</taxon>
        <taxon>Branchiostoma</taxon>
    </lineage>
</organism>
<evidence type="ECO:0000313" key="2">
    <source>
        <dbReference type="Proteomes" id="UP000001554"/>
    </source>
</evidence>
<dbReference type="OrthoDB" id="10484552at2759"/>
<evidence type="ECO:0000313" key="3">
    <source>
        <dbReference type="RefSeq" id="XP_035693888.1"/>
    </source>
</evidence>
<feature type="compositionally biased region" description="Basic and acidic residues" evidence="1">
    <location>
        <begin position="134"/>
        <end position="163"/>
    </location>
</feature>
<name>A0A9J7M3Z4_BRAFL</name>
<dbReference type="KEGG" id="bfo:118428030"/>
<protein>
    <submittedName>
        <fullName evidence="3">Serine/arginine repetitive matrix protein 1-like</fullName>
    </submittedName>
</protein>
<evidence type="ECO:0000256" key="1">
    <source>
        <dbReference type="SAM" id="MobiDB-lite"/>
    </source>
</evidence>
<gene>
    <name evidence="3" type="primary">LOC118428030</name>
</gene>
<dbReference type="Proteomes" id="UP000001554">
    <property type="component" value="Chromosome 12"/>
</dbReference>
<dbReference type="RefSeq" id="XP_035693888.1">
    <property type="nucleotide sequence ID" value="XM_035837995.1"/>
</dbReference>
<accession>A0A9J7M3Z4</accession>
<reference evidence="3" key="2">
    <citation type="submission" date="2025-08" db="UniProtKB">
        <authorList>
            <consortium name="RefSeq"/>
        </authorList>
    </citation>
    <scope>IDENTIFICATION</scope>
    <source>
        <strain evidence="3">S238N-H82</strain>
        <tissue evidence="3">Testes</tissue>
    </source>
</reference>
<dbReference type="GeneID" id="118428030"/>
<proteinExistence type="predicted"/>
<keyword evidence="2" id="KW-1185">Reference proteome</keyword>
<dbReference type="AlphaFoldDB" id="A0A9J7M3Z4"/>